<sequence length="266" mass="27963">MPRARASRATLHCDAPQSIPVHTALSSVARAAFNVLLPRGCAGCDAPDDILCADCLGLFAQCRLRDLEVESATAGAGLPVWSAAIYQGVARHAILEWKDHDDVELDAVFSQIMEALTLRCGIVQRCAAAGCKSVLVVPAPSSRASMRRRGRWHTLPLAQAVVHALQSQSIAAMMTQALESRASGGRSVQQISSAQRAQRIGGNIHVTAPSAYRGAAVVLVDDIVTTGSTLRQCAQALRQSGAQVLGALALADVAGQHSNMLQSAEI</sequence>
<name>A0A2N5IUH3_9BIFI</name>
<reference evidence="3 5" key="1">
    <citation type="submission" date="2017-07" db="EMBL/GenBank/DDBJ databases">
        <title>Bifidobacterium novel species.</title>
        <authorList>
            <person name="Lugli G.A."/>
            <person name="Milani C."/>
            <person name="Duranti S."/>
            <person name="Mangifesta M."/>
        </authorList>
    </citation>
    <scope>NUCLEOTIDE SEQUENCE [LARGE SCALE GENOMIC DNA]</scope>
    <source>
        <strain evidence="3 5">45</strain>
    </source>
</reference>
<dbReference type="EMBL" id="NMWV01000005">
    <property type="protein sequence ID" value="PLS25612.1"/>
    <property type="molecule type" value="Genomic_DNA"/>
</dbReference>
<evidence type="ECO:0000259" key="2">
    <source>
        <dbReference type="Pfam" id="PF00156"/>
    </source>
</evidence>
<keyword evidence="6" id="KW-1185">Reference proteome</keyword>
<dbReference type="Pfam" id="PF00156">
    <property type="entry name" value="Pribosyltran"/>
    <property type="match status" value="1"/>
</dbReference>
<comment type="similarity">
    <text evidence="1">Belongs to the ComF/GntX family.</text>
</comment>
<dbReference type="GO" id="GO:0016740">
    <property type="term" value="F:transferase activity"/>
    <property type="evidence" value="ECO:0007669"/>
    <property type="project" value="UniProtKB-KW"/>
</dbReference>
<proteinExistence type="inferred from homology"/>
<reference evidence="4 6" key="2">
    <citation type="submission" date="2021-03" db="EMBL/GenBank/DDBJ databases">
        <title>Genome sequencing of Bifidobacterium imperatoris JCM 32708.</title>
        <authorList>
            <person name="Kim J."/>
        </authorList>
    </citation>
    <scope>NUCLEOTIDE SEQUENCE [LARGE SCALE GENOMIC DNA]</scope>
    <source>
        <strain evidence="4 6">JCM 32708</strain>
    </source>
</reference>
<dbReference type="Proteomes" id="UP000663067">
    <property type="component" value="Chromosome"/>
</dbReference>
<feature type="domain" description="Phosphoribosyltransferase" evidence="2">
    <location>
        <begin position="156"/>
        <end position="254"/>
    </location>
</feature>
<evidence type="ECO:0000313" key="6">
    <source>
        <dbReference type="Proteomes" id="UP000663067"/>
    </source>
</evidence>
<dbReference type="AlphaFoldDB" id="A0A2N5IUH3"/>
<evidence type="ECO:0000313" key="5">
    <source>
        <dbReference type="Proteomes" id="UP000234855"/>
    </source>
</evidence>
<dbReference type="EMBL" id="CP071591">
    <property type="protein sequence ID" value="QSY57171.1"/>
    <property type="molecule type" value="Genomic_DNA"/>
</dbReference>
<dbReference type="InterPro" id="IPR029057">
    <property type="entry name" value="PRTase-like"/>
</dbReference>
<dbReference type="InterPro" id="IPR000836">
    <property type="entry name" value="PRTase_dom"/>
</dbReference>
<keyword evidence="3" id="KW-0808">Transferase</keyword>
<dbReference type="CDD" id="cd06223">
    <property type="entry name" value="PRTases_typeI"/>
    <property type="match status" value="1"/>
</dbReference>
<gene>
    <name evidence="4" type="ORF">BLI708_07935</name>
    <name evidence="3" type="ORF">Tam1G_0436</name>
</gene>
<protein>
    <submittedName>
        <fullName evidence="4">ComF family protein</fullName>
    </submittedName>
    <submittedName>
        <fullName evidence="3">Phosphoribosyl transferase</fullName>
    </submittedName>
</protein>
<accession>A0A2N5IUH3</accession>
<dbReference type="SUPFAM" id="SSF53271">
    <property type="entry name" value="PRTase-like"/>
    <property type="match status" value="1"/>
</dbReference>
<organism evidence="3 5">
    <name type="scientific">Bifidobacterium imperatoris</name>
    <dbReference type="NCBI Taxonomy" id="2020965"/>
    <lineage>
        <taxon>Bacteria</taxon>
        <taxon>Bacillati</taxon>
        <taxon>Actinomycetota</taxon>
        <taxon>Actinomycetes</taxon>
        <taxon>Bifidobacteriales</taxon>
        <taxon>Bifidobacteriaceae</taxon>
        <taxon>Bifidobacterium</taxon>
    </lineage>
</organism>
<dbReference type="InterPro" id="IPR051910">
    <property type="entry name" value="ComF/GntX_DNA_util-trans"/>
</dbReference>
<dbReference type="Gene3D" id="3.40.50.2020">
    <property type="match status" value="1"/>
</dbReference>
<dbReference type="Proteomes" id="UP000234855">
    <property type="component" value="Unassembled WGS sequence"/>
</dbReference>
<dbReference type="PANTHER" id="PTHR47505:SF1">
    <property type="entry name" value="DNA UTILIZATION PROTEIN YHGH"/>
    <property type="match status" value="1"/>
</dbReference>
<dbReference type="PANTHER" id="PTHR47505">
    <property type="entry name" value="DNA UTILIZATION PROTEIN YHGH"/>
    <property type="match status" value="1"/>
</dbReference>
<evidence type="ECO:0000313" key="4">
    <source>
        <dbReference type="EMBL" id="QSY57171.1"/>
    </source>
</evidence>
<evidence type="ECO:0000313" key="3">
    <source>
        <dbReference type="EMBL" id="PLS25612.1"/>
    </source>
</evidence>
<evidence type="ECO:0000256" key="1">
    <source>
        <dbReference type="ARBA" id="ARBA00008007"/>
    </source>
</evidence>